<dbReference type="InterPro" id="IPR027417">
    <property type="entry name" value="P-loop_NTPase"/>
</dbReference>
<feature type="transmembrane region" description="Helical" evidence="7">
    <location>
        <begin position="61"/>
        <end position="79"/>
    </location>
</feature>
<feature type="domain" description="ABC transporter" evidence="8">
    <location>
        <begin position="335"/>
        <end position="571"/>
    </location>
</feature>
<evidence type="ECO:0000256" key="2">
    <source>
        <dbReference type="ARBA" id="ARBA00022692"/>
    </source>
</evidence>
<evidence type="ECO:0000313" key="11">
    <source>
        <dbReference type="Proteomes" id="UP001265259"/>
    </source>
</evidence>
<dbReference type="InterPro" id="IPR003593">
    <property type="entry name" value="AAA+_ATPase"/>
</dbReference>
<protein>
    <submittedName>
        <fullName evidence="10">Type I secretion system permease/ATPase</fullName>
    </submittedName>
</protein>
<dbReference type="Pfam" id="PF00664">
    <property type="entry name" value="ABC_membrane"/>
    <property type="match status" value="1"/>
</dbReference>
<dbReference type="PROSITE" id="PS50929">
    <property type="entry name" value="ABC_TM1F"/>
    <property type="match status" value="1"/>
</dbReference>
<dbReference type="EMBL" id="JAVRHL010000004">
    <property type="protein sequence ID" value="MDT0684400.1"/>
    <property type="molecule type" value="Genomic_DNA"/>
</dbReference>
<dbReference type="InterPro" id="IPR039421">
    <property type="entry name" value="Type_1_exporter"/>
</dbReference>
<dbReference type="PANTHER" id="PTHR24221">
    <property type="entry name" value="ATP-BINDING CASSETTE SUB-FAMILY B"/>
    <property type="match status" value="1"/>
</dbReference>
<dbReference type="PROSITE" id="PS50893">
    <property type="entry name" value="ABC_TRANSPORTER_2"/>
    <property type="match status" value="1"/>
</dbReference>
<dbReference type="InterPro" id="IPR036640">
    <property type="entry name" value="ABC1_TM_sf"/>
</dbReference>
<reference evidence="10 11" key="1">
    <citation type="submission" date="2023-09" db="EMBL/GenBank/DDBJ databases">
        <authorList>
            <person name="Rey-Velasco X."/>
        </authorList>
    </citation>
    <scope>NUCLEOTIDE SEQUENCE [LARGE SCALE GENOMIC DNA]</scope>
    <source>
        <strain evidence="10 11">F158</strain>
    </source>
</reference>
<feature type="transmembrane region" description="Helical" evidence="7">
    <location>
        <begin position="21"/>
        <end position="41"/>
    </location>
</feature>
<evidence type="ECO:0000256" key="6">
    <source>
        <dbReference type="ARBA" id="ARBA00023136"/>
    </source>
</evidence>
<keyword evidence="6 7" id="KW-0472">Membrane</keyword>
<comment type="subcellular location">
    <subcellularLocation>
        <location evidence="1">Cell membrane</location>
        <topology evidence="1">Multi-pass membrane protein</topology>
    </subcellularLocation>
</comment>
<comment type="caution">
    <text evidence="10">The sequence shown here is derived from an EMBL/GenBank/DDBJ whole genome shotgun (WGS) entry which is preliminary data.</text>
</comment>
<evidence type="ECO:0000256" key="1">
    <source>
        <dbReference type="ARBA" id="ARBA00004651"/>
    </source>
</evidence>
<sequence length="579" mass="61413">MAGNRHRPCGVRELRAARREGRPLFFAVSLFSFFVNLLMLAGPLYMLNVYDRVLGSHSVETLLSLTVLVVFLYVLMGVLDYARGRVMGRAGARFQSRLDRRVFEATMRASALSAPPREAATGLRDLDAVQRLYNAPVLMALFDLPWTPLFFLGIFVFHPVLGVAALAGAGALIIVAFANQILSRPSLEAAGTASRSAEVFGARIRDDAELVQALGMRDAVFSRWNVARHASLGASIGAADLTGTFGAITKAFRLFLQSAMLGLGAFLVLRGAMTPGAMIAGSILLGRALAPLEQGINGWPLVRRAQEGWRNLAVLLTALPPSEPRTALPAPRGHVEAQGITVAPPGETRAVLRQLSFTVEPGHAVGVIGPSGSGKSSLAKALTGYWPPAAGALRLDGAALEQYEPDALGRHVGYLPQRVSLFEGTIRDNIARMATDPDDAAVVRAAKQAAAHDMIVSLPDGYDTRVGPGNGRLSGGQAQRIGLARALYGDPVLIVLDEPDSGLDNDGSNALSAAIRTMKSEARVIFVMAHRPSAIAECDMLLALDGGTCRAFGPKARVLRDMVQNAEAIRRVPAAAGVA</sequence>
<dbReference type="RefSeq" id="WP_311693849.1">
    <property type="nucleotide sequence ID" value="NZ_JAVRHL010000004.1"/>
</dbReference>
<dbReference type="InterPro" id="IPR003439">
    <property type="entry name" value="ABC_transporter-like_ATP-bd"/>
</dbReference>
<feature type="transmembrane region" description="Helical" evidence="7">
    <location>
        <begin position="251"/>
        <end position="269"/>
    </location>
</feature>
<dbReference type="Gene3D" id="1.20.1560.10">
    <property type="entry name" value="ABC transporter type 1, transmembrane domain"/>
    <property type="match status" value="1"/>
</dbReference>
<organism evidence="10 11">
    <name type="scientific">Tropicimonas omnivorans</name>
    <dbReference type="NCBI Taxonomy" id="3075590"/>
    <lineage>
        <taxon>Bacteria</taxon>
        <taxon>Pseudomonadati</taxon>
        <taxon>Pseudomonadota</taxon>
        <taxon>Alphaproteobacteria</taxon>
        <taxon>Rhodobacterales</taxon>
        <taxon>Roseobacteraceae</taxon>
        <taxon>Tropicimonas</taxon>
    </lineage>
</organism>
<evidence type="ECO:0000256" key="5">
    <source>
        <dbReference type="ARBA" id="ARBA00022989"/>
    </source>
</evidence>
<proteinExistence type="predicted"/>
<evidence type="ECO:0000256" key="4">
    <source>
        <dbReference type="ARBA" id="ARBA00022840"/>
    </source>
</evidence>
<accession>A0ABU3DL11</accession>
<dbReference type="SUPFAM" id="SSF90123">
    <property type="entry name" value="ABC transporter transmembrane region"/>
    <property type="match status" value="1"/>
</dbReference>
<name>A0ABU3DL11_9RHOB</name>
<gene>
    <name evidence="10" type="ORF">RM543_17085</name>
</gene>
<evidence type="ECO:0000259" key="8">
    <source>
        <dbReference type="PROSITE" id="PS50893"/>
    </source>
</evidence>
<evidence type="ECO:0000256" key="7">
    <source>
        <dbReference type="SAM" id="Phobius"/>
    </source>
</evidence>
<keyword evidence="3" id="KW-0547">Nucleotide-binding</keyword>
<evidence type="ECO:0000313" key="10">
    <source>
        <dbReference type="EMBL" id="MDT0684400.1"/>
    </source>
</evidence>
<dbReference type="InterPro" id="IPR010128">
    <property type="entry name" value="ATPase_T1SS_PrtD-like"/>
</dbReference>
<keyword evidence="11" id="KW-1185">Reference proteome</keyword>
<dbReference type="Proteomes" id="UP001265259">
    <property type="component" value="Unassembled WGS sequence"/>
</dbReference>
<dbReference type="InterPro" id="IPR011527">
    <property type="entry name" value="ABC1_TM_dom"/>
</dbReference>
<feature type="transmembrane region" description="Helical" evidence="7">
    <location>
        <begin position="149"/>
        <end position="178"/>
    </location>
</feature>
<feature type="domain" description="ABC transmembrane type-1" evidence="9">
    <location>
        <begin position="26"/>
        <end position="304"/>
    </location>
</feature>
<evidence type="ECO:0000256" key="3">
    <source>
        <dbReference type="ARBA" id="ARBA00022741"/>
    </source>
</evidence>
<keyword evidence="5 7" id="KW-1133">Transmembrane helix</keyword>
<evidence type="ECO:0000259" key="9">
    <source>
        <dbReference type="PROSITE" id="PS50929"/>
    </source>
</evidence>
<dbReference type="InterPro" id="IPR017871">
    <property type="entry name" value="ABC_transporter-like_CS"/>
</dbReference>
<dbReference type="Gene3D" id="3.40.50.300">
    <property type="entry name" value="P-loop containing nucleotide triphosphate hydrolases"/>
    <property type="match status" value="1"/>
</dbReference>
<dbReference type="PANTHER" id="PTHR24221:SF248">
    <property type="entry name" value="ABC TRANSPORTER TRANSMEMBRANE REGION"/>
    <property type="match status" value="1"/>
</dbReference>
<dbReference type="PROSITE" id="PS00211">
    <property type="entry name" value="ABC_TRANSPORTER_1"/>
    <property type="match status" value="1"/>
</dbReference>
<keyword evidence="4" id="KW-0067">ATP-binding</keyword>
<keyword evidence="2 7" id="KW-0812">Transmembrane</keyword>
<dbReference type="SMART" id="SM00382">
    <property type="entry name" value="AAA"/>
    <property type="match status" value="1"/>
</dbReference>
<dbReference type="NCBIfam" id="TIGR01842">
    <property type="entry name" value="type_I_sec_PrtD"/>
    <property type="match status" value="1"/>
</dbReference>
<dbReference type="SUPFAM" id="SSF52540">
    <property type="entry name" value="P-loop containing nucleoside triphosphate hydrolases"/>
    <property type="match status" value="1"/>
</dbReference>
<dbReference type="Pfam" id="PF00005">
    <property type="entry name" value="ABC_tran"/>
    <property type="match status" value="1"/>
</dbReference>